<dbReference type="GO" id="GO:0016342">
    <property type="term" value="C:catenin complex"/>
    <property type="evidence" value="ECO:0007669"/>
    <property type="project" value="TreeGrafter"/>
</dbReference>
<accession>A0A8C4IY00</accession>
<evidence type="ECO:0000256" key="2">
    <source>
        <dbReference type="ARBA" id="ARBA00022490"/>
    </source>
</evidence>
<name>A0A8C4IY00_DRONO</name>
<evidence type="ECO:0000313" key="4">
    <source>
        <dbReference type="Proteomes" id="UP000694423"/>
    </source>
</evidence>
<dbReference type="GO" id="GO:0051015">
    <property type="term" value="F:actin filament binding"/>
    <property type="evidence" value="ECO:0007669"/>
    <property type="project" value="InterPro"/>
</dbReference>
<proteinExistence type="predicted"/>
<sequence>AHKLNYATRCLQELRDSPRQKSLAQTLQLLQRCVPLLHTAKHSDLKHSRDQQVSLSKDYAFQLTERTIRALTSLLVDDADSKELQDRNGIFSQRVSRLLALLSCPDSMHLSKSEFSTHVETVVFYCMLLADSSSPDAKLDLVKHCWALLQLSKSICSHVSQQEGQPGQSWGESSLEEECHTMRKEGSCAKPASYFSCRLESFLSILQERWLHKDLFSPSLPKCFSVLF</sequence>
<keyword evidence="2" id="KW-0963">Cytoplasm</keyword>
<dbReference type="PANTHER" id="PTHR18914:SF30">
    <property type="entry name" value="VINCULIN_ALPHA-CATENIN FAMILY MEMBER 1"/>
    <property type="match status" value="1"/>
</dbReference>
<dbReference type="Ensembl" id="ENSDNVT00000001547.1">
    <property type="protein sequence ID" value="ENSDNVP00000001308.1"/>
    <property type="gene ID" value="ENSDNVG00000000952.1"/>
</dbReference>
<dbReference type="PANTHER" id="PTHR18914">
    <property type="entry name" value="ALPHA CATENIN"/>
    <property type="match status" value="1"/>
</dbReference>
<keyword evidence="4" id="KW-1185">Reference proteome</keyword>
<dbReference type="GO" id="GO:0008013">
    <property type="term" value="F:beta-catenin binding"/>
    <property type="evidence" value="ECO:0007669"/>
    <property type="project" value="TreeGrafter"/>
</dbReference>
<reference evidence="3" key="2">
    <citation type="submission" date="2025-09" db="UniProtKB">
        <authorList>
            <consortium name="Ensembl"/>
        </authorList>
    </citation>
    <scope>IDENTIFICATION</scope>
</reference>
<dbReference type="GO" id="GO:0005912">
    <property type="term" value="C:adherens junction"/>
    <property type="evidence" value="ECO:0007669"/>
    <property type="project" value="TreeGrafter"/>
</dbReference>
<evidence type="ECO:0000313" key="3">
    <source>
        <dbReference type="Ensembl" id="ENSDNVP00000001308.1"/>
    </source>
</evidence>
<dbReference type="SUPFAM" id="SSF47220">
    <property type="entry name" value="alpha-catenin/vinculin-like"/>
    <property type="match status" value="1"/>
</dbReference>
<organism evidence="3 4">
    <name type="scientific">Dromaius novaehollandiae</name>
    <name type="common">Emu</name>
    <dbReference type="NCBI Taxonomy" id="8790"/>
    <lineage>
        <taxon>Eukaryota</taxon>
        <taxon>Metazoa</taxon>
        <taxon>Chordata</taxon>
        <taxon>Craniata</taxon>
        <taxon>Vertebrata</taxon>
        <taxon>Euteleostomi</taxon>
        <taxon>Archelosauria</taxon>
        <taxon>Archosauria</taxon>
        <taxon>Dinosauria</taxon>
        <taxon>Saurischia</taxon>
        <taxon>Theropoda</taxon>
        <taxon>Coelurosauria</taxon>
        <taxon>Aves</taxon>
        <taxon>Palaeognathae</taxon>
        <taxon>Casuariiformes</taxon>
        <taxon>Dromaiidae</taxon>
        <taxon>Dromaius</taxon>
    </lineage>
</organism>
<dbReference type="Gene3D" id="1.20.120.230">
    <property type="entry name" value="Alpha-catenin/vinculin-like"/>
    <property type="match status" value="1"/>
</dbReference>
<evidence type="ECO:0000256" key="1">
    <source>
        <dbReference type="ARBA" id="ARBA00004496"/>
    </source>
</evidence>
<reference evidence="3" key="1">
    <citation type="submission" date="2025-08" db="UniProtKB">
        <authorList>
            <consortium name="Ensembl"/>
        </authorList>
    </citation>
    <scope>IDENTIFICATION</scope>
</reference>
<dbReference type="AlphaFoldDB" id="A0A8C4IY00"/>
<protein>
    <submittedName>
        <fullName evidence="3">Uncharacterized protein</fullName>
    </submittedName>
</protein>
<dbReference type="GO" id="GO:0016477">
    <property type="term" value="P:cell migration"/>
    <property type="evidence" value="ECO:0007669"/>
    <property type="project" value="TreeGrafter"/>
</dbReference>
<dbReference type="Proteomes" id="UP000694423">
    <property type="component" value="Unplaced"/>
</dbReference>
<dbReference type="GO" id="GO:0005737">
    <property type="term" value="C:cytoplasm"/>
    <property type="evidence" value="ECO:0007669"/>
    <property type="project" value="UniProtKB-SubCell"/>
</dbReference>
<dbReference type="GO" id="GO:0098609">
    <property type="term" value="P:cell-cell adhesion"/>
    <property type="evidence" value="ECO:0007669"/>
    <property type="project" value="TreeGrafter"/>
</dbReference>
<comment type="subcellular location">
    <subcellularLocation>
        <location evidence="1">Cytoplasm</location>
    </subcellularLocation>
</comment>
<dbReference type="InterPro" id="IPR036723">
    <property type="entry name" value="Alpha-catenin/vinculin-like_sf"/>
</dbReference>